<comment type="caution">
    <text evidence="1">The sequence shown here is derived from an EMBL/GenBank/DDBJ whole genome shotgun (WGS) entry which is preliminary data.</text>
</comment>
<evidence type="ECO:0008006" key="4">
    <source>
        <dbReference type="Google" id="ProtNLM"/>
    </source>
</evidence>
<evidence type="ECO:0000313" key="3">
    <source>
        <dbReference type="Proteomes" id="UP000663829"/>
    </source>
</evidence>
<dbReference type="GO" id="GO:0005829">
    <property type="term" value="C:cytosol"/>
    <property type="evidence" value="ECO:0007669"/>
    <property type="project" value="TreeGrafter"/>
</dbReference>
<gene>
    <name evidence="1" type="ORF">GPM918_LOCUS25780</name>
    <name evidence="2" type="ORF">SRO942_LOCUS25828</name>
</gene>
<dbReference type="Gene3D" id="2.60.120.10">
    <property type="entry name" value="Jelly Rolls"/>
    <property type="match status" value="1"/>
</dbReference>
<dbReference type="OrthoDB" id="6274773at2759"/>
<dbReference type="PANTHER" id="PTHR21047:SF2">
    <property type="entry name" value="THYMIDINE DIPHOSPHO-4-KETO-RHAMNOSE 3,5-EPIMERASE"/>
    <property type="match status" value="1"/>
</dbReference>
<evidence type="ECO:0000313" key="2">
    <source>
        <dbReference type="EMBL" id="CAF4008244.1"/>
    </source>
</evidence>
<dbReference type="InterPro" id="IPR014710">
    <property type="entry name" value="RmlC-like_jellyroll"/>
</dbReference>
<dbReference type="Pfam" id="PF00908">
    <property type="entry name" value="dTDP_sugar_isom"/>
    <property type="match status" value="1"/>
</dbReference>
<dbReference type="GO" id="GO:0008830">
    <property type="term" value="F:dTDP-4-dehydrorhamnose 3,5-epimerase activity"/>
    <property type="evidence" value="ECO:0007669"/>
    <property type="project" value="InterPro"/>
</dbReference>
<dbReference type="Proteomes" id="UP000681722">
    <property type="component" value="Unassembled WGS sequence"/>
</dbReference>
<sequence>MKTVSSWKKRFVLFGIPTNMKIIPLNVGGAYLIECDRYKDNRGFFQELYHDNKYPDGIQNCAQVSFSESGKNVFRGIHCSQYNKIVMCMRGRILDICIDLIETSPTYLQYCTVILDENKSQQVNIPPGCGHAYFTLEDHSYIIYIQGGTFNEVDEMDVNYKDPKINLQIHELQQNQIIISDKDNNAPMLDEARKKWNERHSILRNVEKK</sequence>
<keyword evidence="3" id="KW-1185">Reference proteome</keyword>
<evidence type="ECO:0000313" key="1">
    <source>
        <dbReference type="EMBL" id="CAF1243603.1"/>
    </source>
</evidence>
<dbReference type="AlphaFoldDB" id="A0A814ZJ37"/>
<dbReference type="SUPFAM" id="SSF51182">
    <property type="entry name" value="RmlC-like cupins"/>
    <property type="match status" value="1"/>
</dbReference>
<name>A0A814ZJ37_9BILA</name>
<dbReference type="EMBL" id="CAJOBC010011474">
    <property type="protein sequence ID" value="CAF4008244.1"/>
    <property type="molecule type" value="Genomic_DNA"/>
</dbReference>
<protein>
    <recommendedName>
        <fullName evidence="4">dTDP-4-dehydrorhamnose 3,5-epimerase</fullName>
    </recommendedName>
</protein>
<dbReference type="EMBL" id="CAJNOQ010010126">
    <property type="protein sequence ID" value="CAF1243603.1"/>
    <property type="molecule type" value="Genomic_DNA"/>
</dbReference>
<dbReference type="Proteomes" id="UP000663829">
    <property type="component" value="Unassembled WGS sequence"/>
</dbReference>
<reference evidence="1" key="1">
    <citation type="submission" date="2021-02" db="EMBL/GenBank/DDBJ databases">
        <authorList>
            <person name="Nowell W R."/>
        </authorList>
    </citation>
    <scope>NUCLEOTIDE SEQUENCE</scope>
</reference>
<dbReference type="PANTHER" id="PTHR21047">
    <property type="entry name" value="DTDP-6-DEOXY-D-GLUCOSE-3,5 EPIMERASE"/>
    <property type="match status" value="1"/>
</dbReference>
<accession>A0A814ZJ37</accession>
<dbReference type="InterPro" id="IPR011051">
    <property type="entry name" value="RmlC_Cupin_sf"/>
</dbReference>
<organism evidence="1 3">
    <name type="scientific">Didymodactylos carnosus</name>
    <dbReference type="NCBI Taxonomy" id="1234261"/>
    <lineage>
        <taxon>Eukaryota</taxon>
        <taxon>Metazoa</taxon>
        <taxon>Spiralia</taxon>
        <taxon>Gnathifera</taxon>
        <taxon>Rotifera</taxon>
        <taxon>Eurotatoria</taxon>
        <taxon>Bdelloidea</taxon>
        <taxon>Philodinida</taxon>
        <taxon>Philodinidae</taxon>
        <taxon>Didymodactylos</taxon>
    </lineage>
</organism>
<dbReference type="InterPro" id="IPR000888">
    <property type="entry name" value="RmlC-like"/>
</dbReference>
<dbReference type="GO" id="GO:0000271">
    <property type="term" value="P:polysaccharide biosynthetic process"/>
    <property type="evidence" value="ECO:0007669"/>
    <property type="project" value="TreeGrafter"/>
</dbReference>
<proteinExistence type="predicted"/>